<gene>
    <name evidence="1" type="ORF">UFOPK1826_00392</name>
    <name evidence="2" type="ORF">UFOPK2292_01144</name>
    <name evidence="3" type="ORF">UFOPK4345_00155</name>
</gene>
<reference evidence="2" key="1">
    <citation type="submission" date="2020-05" db="EMBL/GenBank/DDBJ databases">
        <authorList>
            <person name="Chiriac C."/>
            <person name="Salcher M."/>
            <person name="Ghai R."/>
            <person name="Kavagutti S V."/>
        </authorList>
    </citation>
    <scope>NUCLEOTIDE SEQUENCE</scope>
</reference>
<evidence type="ECO:0000313" key="2">
    <source>
        <dbReference type="EMBL" id="CAB4676843.1"/>
    </source>
</evidence>
<protein>
    <submittedName>
        <fullName evidence="2">Unannotated protein</fullName>
    </submittedName>
</protein>
<dbReference type="EMBL" id="CAEZWU010000189">
    <property type="protein sequence ID" value="CAB4676843.1"/>
    <property type="molecule type" value="Genomic_DNA"/>
</dbReference>
<evidence type="ECO:0000313" key="1">
    <source>
        <dbReference type="EMBL" id="CAB4596841.1"/>
    </source>
</evidence>
<organism evidence="2">
    <name type="scientific">freshwater metagenome</name>
    <dbReference type="NCBI Taxonomy" id="449393"/>
    <lineage>
        <taxon>unclassified sequences</taxon>
        <taxon>metagenomes</taxon>
        <taxon>ecological metagenomes</taxon>
    </lineage>
</organism>
<evidence type="ECO:0000313" key="3">
    <source>
        <dbReference type="EMBL" id="CAB5059153.1"/>
    </source>
</evidence>
<proteinExistence type="predicted"/>
<dbReference type="EMBL" id="CAFBQV010000012">
    <property type="protein sequence ID" value="CAB5059153.1"/>
    <property type="molecule type" value="Genomic_DNA"/>
</dbReference>
<dbReference type="AlphaFoldDB" id="A0A6J6MX47"/>
<accession>A0A6J6MX47</accession>
<name>A0A6J6MX47_9ZZZZ</name>
<sequence>MSMLVVVKYARREGLLLSIDRYTEDEGPTASERMSDLEERNTDDNIEIVMLCADSEQTMAITHGKYFSDKAMRNIRAQEALLNTQLN</sequence>
<dbReference type="EMBL" id="CAEZUN010000033">
    <property type="protein sequence ID" value="CAB4596841.1"/>
    <property type="molecule type" value="Genomic_DNA"/>
</dbReference>